<proteinExistence type="inferred from homology"/>
<evidence type="ECO:0000256" key="6">
    <source>
        <dbReference type="PIRNR" id="PIRNR029764"/>
    </source>
</evidence>
<name>A0A9P8Q7K2_WICPI</name>
<comment type="subunit">
    <text evidence="6">Component of the mitochondrial small ribosomal subunit.</text>
</comment>
<dbReference type="AlphaFoldDB" id="A0A9P8Q7K2"/>
<evidence type="ECO:0000256" key="3">
    <source>
        <dbReference type="ARBA" id="ARBA00022980"/>
    </source>
</evidence>
<evidence type="ECO:0000313" key="8">
    <source>
        <dbReference type="Proteomes" id="UP000774326"/>
    </source>
</evidence>
<dbReference type="EMBL" id="JAEUBG010001769">
    <property type="protein sequence ID" value="KAH3685832.1"/>
    <property type="molecule type" value="Genomic_DNA"/>
</dbReference>
<gene>
    <name evidence="7" type="ORF">WICPIJ_003191</name>
</gene>
<comment type="subcellular location">
    <subcellularLocation>
        <location evidence="1 6">Mitochondrion</location>
    </subcellularLocation>
</comment>
<accession>A0A9P8Q7K2</accession>
<sequence length="231" mass="26748">MKPQTGAVNVLERTSHYLKSGVLRNKPVWLQAVANNPPTKNFLKEPKTLKLEQSIKVDREILPNPNAPLYNTKSKNTAKSLYKIPKLNYVEDELREIFYKQHPWELSRPKILLENSGNDAKTQDWSKLTQINKQLDGESVIQRAIYLINNESKTLKEAYEQSRFEFYRLRIQQELEEQISKEENSMFGASYDVTPVEFGLAKEQEFIDKWVVDATELTKISEANKSNVGDV</sequence>
<evidence type="ECO:0000256" key="5">
    <source>
        <dbReference type="ARBA" id="ARBA00023274"/>
    </source>
</evidence>
<reference evidence="7" key="2">
    <citation type="submission" date="2021-01" db="EMBL/GenBank/DDBJ databases">
        <authorList>
            <person name="Schikora-Tamarit M.A."/>
        </authorList>
    </citation>
    <scope>NUCLEOTIDE SEQUENCE</scope>
    <source>
        <strain evidence="7">CBS2887</strain>
    </source>
</reference>
<dbReference type="PANTHER" id="PTHR37799:SF1">
    <property type="entry name" value="SMALL RIBOSOMAL SUBUNIT PROTEIN MS23"/>
    <property type="match status" value="1"/>
</dbReference>
<keyword evidence="5 6" id="KW-0687">Ribonucleoprotein</keyword>
<evidence type="ECO:0000256" key="4">
    <source>
        <dbReference type="ARBA" id="ARBA00023128"/>
    </source>
</evidence>
<dbReference type="Proteomes" id="UP000774326">
    <property type="component" value="Unassembled WGS sequence"/>
</dbReference>
<keyword evidence="3 6" id="KW-0689">Ribosomal protein</keyword>
<dbReference type="InterPro" id="IPR059242">
    <property type="entry name" value="mS23_dom"/>
</dbReference>
<evidence type="ECO:0000256" key="2">
    <source>
        <dbReference type="ARBA" id="ARBA00009864"/>
    </source>
</evidence>
<evidence type="ECO:0000313" key="7">
    <source>
        <dbReference type="EMBL" id="KAH3685832.1"/>
    </source>
</evidence>
<keyword evidence="8" id="KW-1185">Reference proteome</keyword>
<dbReference type="PANTHER" id="PTHR37799">
    <property type="entry name" value="37S RIBOSOMAL PROTEIN S25, MITOCHONDRIAL"/>
    <property type="match status" value="1"/>
</dbReference>
<dbReference type="Pfam" id="PF13741">
    <property type="entry name" value="MRP-S25"/>
    <property type="match status" value="1"/>
</dbReference>
<comment type="similarity">
    <text evidence="2">Belongs to the mitochondrion-specific ribosomal protein mS23 family.</text>
</comment>
<keyword evidence="4 6" id="KW-0496">Mitochondrion</keyword>
<dbReference type="GO" id="GO:0005763">
    <property type="term" value="C:mitochondrial small ribosomal subunit"/>
    <property type="evidence" value="ECO:0007669"/>
    <property type="project" value="UniProtKB-UniRule"/>
</dbReference>
<dbReference type="OrthoDB" id="5542239at2759"/>
<organism evidence="7 8">
    <name type="scientific">Wickerhamomyces pijperi</name>
    <name type="common">Yeast</name>
    <name type="synonym">Pichia pijperi</name>
    <dbReference type="NCBI Taxonomy" id="599730"/>
    <lineage>
        <taxon>Eukaryota</taxon>
        <taxon>Fungi</taxon>
        <taxon>Dikarya</taxon>
        <taxon>Ascomycota</taxon>
        <taxon>Saccharomycotina</taxon>
        <taxon>Saccharomycetes</taxon>
        <taxon>Phaffomycetales</taxon>
        <taxon>Wickerhamomycetaceae</taxon>
        <taxon>Wickerhamomyces</taxon>
    </lineage>
</organism>
<dbReference type="PIRSF" id="PIRSF029764">
    <property type="entry name" value="RSM25"/>
    <property type="match status" value="1"/>
</dbReference>
<comment type="caution">
    <text evidence="7">The sequence shown here is derived from an EMBL/GenBank/DDBJ whole genome shotgun (WGS) entry which is preliminary data.</text>
</comment>
<dbReference type="InterPro" id="IPR016939">
    <property type="entry name" value="Ribosomal_mS23_fun"/>
</dbReference>
<dbReference type="GO" id="GO:0003735">
    <property type="term" value="F:structural constituent of ribosome"/>
    <property type="evidence" value="ECO:0007669"/>
    <property type="project" value="UniProtKB-UniRule"/>
</dbReference>
<dbReference type="CDD" id="cd23701">
    <property type="entry name" value="At1g26750"/>
    <property type="match status" value="1"/>
</dbReference>
<protein>
    <recommendedName>
        <fullName evidence="6">37S ribosomal protein S25, mitochondrial</fullName>
    </recommendedName>
</protein>
<evidence type="ECO:0000256" key="1">
    <source>
        <dbReference type="ARBA" id="ARBA00004173"/>
    </source>
</evidence>
<reference evidence="7" key="1">
    <citation type="journal article" date="2021" name="Open Biol.">
        <title>Shared evolutionary footprints suggest mitochondrial oxidative damage underlies multiple complex I losses in fungi.</title>
        <authorList>
            <person name="Schikora-Tamarit M.A."/>
            <person name="Marcet-Houben M."/>
            <person name="Nosek J."/>
            <person name="Gabaldon T."/>
        </authorList>
    </citation>
    <scope>NUCLEOTIDE SEQUENCE</scope>
    <source>
        <strain evidence="7">CBS2887</strain>
    </source>
</reference>